<protein>
    <submittedName>
        <fullName evidence="1">Uncharacterized protein</fullName>
    </submittedName>
</protein>
<gene>
    <name evidence="1" type="ORF">EX30DRAFT_115122</name>
</gene>
<dbReference type="EMBL" id="ML220133">
    <property type="protein sequence ID" value="TGZ79260.1"/>
    <property type="molecule type" value="Genomic_DNA"/>
</dbReference>
<dbReference type="AlphaFoldDB" id="A0A4S2MPZ5"/>
<dbReference type="Proteomes" id="UP000298138">
    <property type="component" value="Unassembled WGS sequence"/>
</dbReference>
<proteinExistence type="predicted"/>
<evidence type="ECO:0000313" key="2">
    <source>
        <dbReference type="Proteomes" id="UP000298138"/>
    </source>
</evidence>
<dbReference type="InParanoid" id="A0A4S2MPZ5"/>
<keyword evidence="2" id="KW-1185">Reference proteome</keyword>
<sequence>MYHHPPHFPTHHVDNTPRRSCWLLITYRAVVMRVYQRRCCCGPEKMKVLAMTESRWVPSRFQPRKRYEEVSLKKGSRFGRVVRSDRESSSTWDVGGHVTAASLPDSSLVSSVLGYVESRRRRMRFSG</sequence>
<reference evidence="1 2" key="1">
    <citation type="submission" date="2019-04" db="EMBL/GenBank/DDBJ databases">
        <title>Comparative genomics and transcriptomics to analyze fruiting body development in filamentous ascomycetes.</title>
        <authorList>
            <consortium name="DOE Joint Genome Institute"/>
            <person name="Lutkenhaus R."/>
            <person name="Traeger S."/>
            <person name="Breuer J."/>
            <person name="Kuo A."/>
            <person name="Lipzen A."/>
            <person name="Pangilinan J."/>
            <person name="Dilworth D."/>
            <person name="Sandor L."/>
            <person name="Poggeler S."/>
            <person name="Barry K."/>
            <person name="Grigoriev I.V."/>
            <person name="Nowrousian M."/>
        </authorList>
    </citation>
    <scope>NUCLEOTIDE SEQUENCE [LARGE SCALE GENOMIC DNA]</scope>
    <source>
        <strain evidence="1 2">CBS 389.68</strain>
    </source>
</reference>
<evidence type="ECO:0000313" key="1">
    <source>
        <dbReference type="EMBL" id="TGZ79260.1"/>
    </source>
</evidence>
<accession>A0A4S2MPZ5</accession>
<organism evidence="1 2">
    <name type="scientific">Ascodesmis nigricans</name>
    <dbReference type="NCBI Taxonomy" id="341454"/>
    <lineage>
        <taxon>Eukaryota</taxon>
        <taxon>Fungi</taxon>
        <taxon>Dikarya</taxon>
        <taxon>Ascomycota</taxon>
        <taxon>Pezizomycotina</taxon>
        <taxon>Pezizomycetes</taxon>
        <taxon>Pezizales</taxon>
        <taxon>Ascodesmidaceae</taxon>
        <taxon>Ascodesmis</taxon>
    </lineage>
</organism>
<name>A0A4S2MPZ5_9PEZI</name>